<dbReference type="RefSeq" id="WP_184823305.1">
    <property type="nucleotide sequence ID" value="NZ_JACHMM010000001.1"/>
</dbReference>
<dbReference type="Gene3D" id="3.10.310.50">
    <property type="match status" value="1"/>
</dbReference>
<evidence type="ECO:0000256" key="3">
    <source>
        <dbReference type="SAM" id="SignalP"/>
    </source>
</evidence>
<dbReference type="AlphaFoldDB" id="A0A7W9GRR5"/>
<feature type="compositionally biased region" description="Basic residues" evidence="2">
    <location>
        <begin position="669"/>
        <end position="678"/>
    </location>
</feature>
<dbReference type="Proteomes" id="UP000542813">
    <property type="component" value="Unassembled WGS sequence"/>
</dbReference>
<gene>
    <name evidence="5" type="ORF">HD601_003134</name>
</gene>
<dbReference type="InterPro" id="IPR007621">
    <property type="entry name" value="TPM_dom"/>
</dbReference>
<feature type="coiled-coil region" evidence="1">
    <location>
        <begin position="323"/>
        <end position="350"/>
    </location>
</feature>
<sequence length="678" mass="69525">MNATRWRGGGVTLFVVAFTALLAAAPAQAEPPFNVPGMITDRAGALSGADESRIQDSFDRLTDESGLQMFVVYVDSFDGVDGQDWANETASISGLGTDDILLAVALRDRSFAISVDDGLNLTDEQLDDVRQNDIRPELSDEDWAGAAIAGADGYREAATGSGGGSATPWVVGGIAVVGAGAAGWWVLRRRRQGGVAVGPDGQPLDELAGLSLDDLDKRASAALVEIDDALKTSEQELGFAQAQFGTEATTEFSALLEQAKQQVAQAFTLRQRLDDSEPETEQQARAMTRQIIVTCGEVSDALDAQAAAFDELRDLHARVPEVLDETAQRAAEVEQRVATARTQLEQLALSYPPAALASVSGNPDQAARLLTAAREAVAAGQASLQGDDRSAAVVQARAAEDAVGQAAKLLDAVAGAKDELETAGQRIGTAIESVSLDIADAARLAPSDPAITAASATAQQAVTAGRGTAGGQGDPLAALRQLAEAETALDDLLAPVRAAAEEAERARIALQETLGRVTSQVSAVNDFIETRRGAVGTEARTRLSEAARHLAQSQSLAPSDPAAALDAVRRADELSRQAQQLAERDVQEWERQQNAARGGGGGDLTSMILGGILINQMGRGGGMFGGGGGGFGGGGSFGGGGRSGGGFGGGGSRGGGGRSPGSFGGGGTRGRRGGGGRF</sequence>
<protein>
    <recommendedName>
        <fullName evidence="4">TPM domain-containing protein</fullName>
    </recommendedName>
</protein>
<comment type="caution">
    <text evidence="5">The sequence shown here is derived from an EMBL/GenBank/DDBJ whole genome shotgun (WGS) entry which is preliminary data.</text>
</comment>
<feature type="compositionally biased region" description="Gly residues" evidence="2">
    <location>
        <begin position="642"/>
        <end position="668"/>
    </location>
</feature>
<dbReference type="Pfam" id="PF04536">
    <property type="entry name" value="TPM_phosphatase"/>
    <property type="match status" value="1"/>
</dbReference>
<dbReference type="EMBL" id="JACHMM010000001">
    <property type="protein sequence ID" value="MBB5788559.1"/>
    <property type="molecule type" value="Genomic_DNA"/>
</dbReference>
<organism evidence="5 6">
    <name type="scientific">Jiangella mangrovi</name>
    <dbReference type="NCBI Taxonomy" id="1524084"/>
    <lineage>
        <taxon>Bacteria</taxon>
        <taxon>Bacillati</taxon>
        <taxon>Actinomycetota</taxon>
        <taxon>Actinomycetes</taxon>
        <taxon>Jiangellales</taxon>
        <taxon>Jiangellaceae</taxon>
        <taxon>Jiangella</taxon>
    </lineage>
</organism>
<feature type="domain" description="TPM" evidence="4">
    <location>
        <begin position="39"/>
        <end position="155"/>
    </location>
</feature>
<feature type="signal peptide" evidence="3">
    <location>
        <begin position="1"/>
        <end position="29"/>
    </location>
</feature>
<accession>A0A7W9GRR5</accession>
<name>A0A7W9GRR5_9ACTN</name>
<proteinExistence type="predicted"/>
<feature type="region of interest" description="Disordered" evidence="2">
    <location>
        <begin position="576"/>
        <end position="602"/>
    </location>
</feature>
<evidence type="ECO:0000259" key="4">
    <source>
        <dbReference type="Pfam" id="PF04536"/>
    </source>
</evidence>
<evidence type="ECO:0000256" key="2">
    <source>
        <dbReference type="SAM" id="MobiDB-lite"/>
    </source>
</evidence>
<keyword evidence="6" id="KW-1185">Reference proteome</keyword>
<feature type="compositionally biased region" description="Basic and acidic residues" evidence="2">
    <location>
        <begin position="582"/>
        <end position="591"/>
    </location>
</feature>
<reference evidence="5 6" key="1">
    <citation type="submission" date="2020-08" db="EMBL/GenBank/DDBJ databases">
        <title>Sequencing the genomes of 1000 actinobacteria strains.</title>
        <authorList>
            <person name="Klenk H.-P."/>
        </authorList>
    </citation>
    <scope>NUCLEOTIDE SEQUENCE [LARGE SCALE GENOMIC DNA]</scope>
    <source>
        <strain evidence="5 6">DSM 102122</strain>
    </source>
</reference>
<keyword evidence="3" id="KW-0732">Signal</keyword>
<evidence type="ECO:0000256" key="1">
    <source>
        <dbReference type="SAM" id="Coils"/>
    </source>
</evidence>
<keyword evidence="1" id="KW-0175">Coiled coil</keyword>
<feature type="region of interest" description="Disordered" evidence="2">
    <location>
        <begin position="642"/>
        <end position="678"/>
    </location>
</feature>
<feature type="chain" id="PRO_5031251539" description="TPM domain-containing protein" evidence="3">
    <location>
        <begin position="30"/>
        <end position="678"/>
    </location>
</feature>
<evidence type="ECO:0000313" key="5">
    <source>
        <dbReference type="EMBL" id="MBB5788559.1"/>
    </source>
</evidence>
<evidence type="ECO:0000313" key="6">
    <source>
        <dbReference type="Proteomes" id="UP000542813"/>
    </source>
</evidence>